<feature type="compositionally biased region" description="Basic and acidic residues" evidence="1">
    <location>
        <begin position="167"/>
        <end position="179"/>
    </location>
</feature>
<feature type="compositionally biased region" description="Basic residues" evidence="1">
    <location>
        <begin position="228"/>
        <end position="248"/>
    </location>
</feature>
<feature type="compositionally biased region" description="Basic residues" evidence="1">
    <location>
        <begin position="156"/>
        <end position="166"/>
    </location>
</feature>
<feature type="compositionally biased region" description="Basic residues" evidence="1">
    <location>
        <begin position="315"/>
        <end position="332"/>
    </location>
</feature>
<protein>
    <submittedName>
        <fullName evidence="3">Uncharacterized protein</fullName>
    </submittedName>
</protein>
<dbReference type="AlphaFoldDB" id="A0A9J2Q3K7"/>
<reference evidence="3" key="1">
    <citation type="submission" date="2023-03" db="UniProtKB">
        <authorList>
            <consortium name="WormBaseParasite"/>
        </authorList>
    </citation>
    <scope>IDENTIFICATION</scope>
</reference>
<feature type="region of interest" description="Disordered" evidence="1">
    <location>
        <begin position="433"/>
        <end position="528"/>
    </location>
</feature>
<feature type="compositionally biased region" description="Basic residues" evidence="1">
    <location>
        <begin position="461"/>
        <end position="471"/>
    </location>
</feature>
<feature type="compositionally biased region" description="Polar residues" evidence="1">
    <location>
        <begin position="498"/>
        <end position="519"/>
    </location>
</feature>
<organism evidence="2 3">
    <name type="scientific">Ascaris lumbricoides</name>
    <name type="common">Giant roundworm</name>
    <dbReference type="NCBI Taxonomy" id="6252"/>
    <lineage>
        <taxon>Eukaryota</taxon>
        <taxon>Metazoa</taxon>
        <taxon>Ecdysozoa</taxon>
        <taxon>Nematoda</taxon>
        <taxon>Chromadorea</taxon>
        <taxon>Rhabditida</taxon>
        <taxon>Spirurina</taxon>
        <taxon>Ascaridomorpha</taxon>
        <taxon>Ascaridoidea</taxon>
        <taxon>Ascarididae</taxon>
        <taxon>Ascaris</taxon>
    </lineage>
</organism>
<dbReference type="WBParaSite" id="ALUE_0001610501-mRNA-1">
    <property type="protein sequence ID" value="ALUE_0001610501-mRNA-1"/>
    <property type="gene ID" value="ALUE_0001610501"/>
</dbReference>
<evidence type="ECO:0000313" key="2">
    <source>
        <dbReference type="Proteomes" id="UP000036681"/>
    </source>
</evidence>
<dbReference type="Proteomes" id="UP000036681">
    <property type="component" value="Unplaced"/>
</dbReference>
<feature type="compositionally biased region" description="Basic and acidic residues" evidence="1">
    <location>
        <begin position="208"/>
        <end position="227"/>
    </location>
</feature>
<feature type="compositionally biased region" description="Polar residues" evidence="1">
    <location>
        <begin position="182"/>
        <end position="192"/>
    </location>
</feature>
<evidence type="ECO:0000256" key="1">
    <source>
        <dbReference type="SAM" id="MobiDB-lite"/>
    </source>
</evidence>
<keyword evidence="2" id="KW-1185">Reference proteome</keyword>
<feature type="compositionally biased region" description="Basic and acidic residues" evidence="1">
    <location>
        <begin position="353"/>
        <end position="404"/>
    </location>
</feature>
<feature type="compositionally biased region" description="Basic and acidic residues" evidence="1">
    <location>
        <begin position="484"/>
        <end position="496"/>
    </location>
</feature>
<name>A0A9J2Q3K7_ASCLU</name>
<feature type="region of interest" description="Disordered" evidence="1">
    <location>
        <begin position="156"/>
        <end position="413"/>
    </location>
</feature>
<sequence length="528" mass="60792">MYPIAEFLGWPTSLLTRDVGIPSLNMEFFQVKEQKESWITLEKINNIPINGRRPLCQPAAQLSKNIAEMSHNAYYCADQVWRRVQLHRFSIGSVNKYFSLNNVITAAQNLLGDQSASIIAEGNIHSHLFVLINIALMMCPSILLSISCTRKKQAKLEHTKHKKERKGSKENDGTEERRKNISKTNTEQLPTTTEEKKDSVEMGGLRIARQDRKRDEDHKIELNEPRRKTNRRTKPQDKKRAKTKTKPLKTKDYDSGNVKRIRSKVNAAQIDTLSHDIHSKHKKRRDEDDRMERNTRNSQEAAKISMFEDAEKQEKHKRRESSGKRRSVRKKQYAPYASESKDDFNRGGSASAPEHRKYCKGEQIQREPRLPTGRLRDGETRSTPNEIDRKVQPRRFAMGEKEMQIARGSRAGRHEYKTMDDVLSDWGSDRSMHAKQSILGRGQPKIRQANVGQYKLEMKRPGRSASHHKRSNATAKLRSSKQPNNKEGKQSKRDGIEQWNSLGDNMVTNMLHSMSTQSESEMRKLGSG</sequence>
<evidence type="ECO:0000313" key="3">
    <source>
        <dbReference type="WBParaSite" id="ALUE_0001610501-mRNA-1"/>
    </source>
</evidence>
<proteinExistence type="predicted"/>
<accession>A0A9J2Q3K7</accession>
<feature type="compositionally biased region" description="Basic and acidic residues" evidence="1">
    <location>
        <begin position="285"/>
        <end position="295"/>
    </location>
</feature>